<dbReference type="Proteomes" id="UP000295600">
    <property type="component" value="Unassembled WGS sequence"/>
</dbReference>
<evidence type="ECO:0000313" key="1">
    <source>
        <dbReference type="EMBL" id="TCO85611.1"/>
    </source>
</evidence>
<evidence type="ECO:0000313" key="2">
    <source>
        <dbReference type="Proteomes" id="UP000295600"/>
    </source>
</evidence>
<comment type="caution">
    <text evidence="1">The sequence shown here is derived from an EMBL/GenBank/DDBJ whole genome shotgun (WGS) entry which is preliminary data.</text>
</comment>
<name>A0A4R2LCT7_9BACE</name>
<dbReference type="EMBL" id="SLXB01000051">
    <property type="protein sequence ID" value="TCO85611.1"/>
    <property type="molecule type" value="Genomic_DNA"/>
</dbReference>
<protein>
    <submittedName>
        <fullName evidence="1">Uncharacterized protein</fullName>
    </submittedName>
</protein>
<dbReference type="AlphaFoldDB" id="A0A4R2LCT7"/>
<reference evidence="1 2" key="1">
    <citation type="submission" date="2019-03" db="EMBL/GenBank/DDBJ databases">
        <title>Genomic Encyclopedia of Type Strains, Phase IV (KMG-IV): sequencing the most valuable type-strain genomes for metagenomic binning, comparative biology and taxonomic classification.</title>
        <authorList>
            <person name="Goeker M."/>
        </authorList>
    </citation>
    <scope>NUCLEOTIDE SEQUENCE [LARGE SCALE GENOMIC DNA]</scope>
    <source>
        <strain evidence="1 2">DSM 23917</strain>
    </source>
</reference>
<organism evidence="1 2">
    <name type="scientific">Prevotella heparinolytica</name>
    <dbReference type="NCBI Taxonomy" id="28113"/>
    <lineage>
        <taxon>Bacteria</taxon>
        <taxon>Pseudomonadati</taxon>
        <taxon>Bacteroidota</taxon>
        <taxon>Bacteroidia</taxon>
        <taxon>Bacteroidales</taxon>
        <taxon>Bacteroidaceae</taxon>
        <taxon>Bacteroides</taxon>
    </lineage>
</organism>
<sequence>MLTVLLYNMFIIHDSNHELTDIARLNIEALASSESDHDEPIKFKTCYFYASSTFLPDEPSTYVTKCDGCRTTKATMYMGNAVCAGSQIIY</sequence>
<proteinExistence type="predicted"/>
<accession>A0A4R2LCT7</accession>
<gene>
    <name evidence="1" type="ORF">EV202_1512</name>
</gene>